<evidence type="ECO:0000313" key="1">
    <source>
        <dbReference type="EMBL" id="AFM05645.1"/>
    </source>
</evidence>
<accession>I4ANW0</accession>
<gene>
    <name evidence="1" type="ordered locus">Fleli_3316</name>
</gene>
<keyword evidence="2" id="KW-1185">Reference proteome</keyword>
<dbReference type="Proteomes" id="UP000006054">
    <property type="component" value="Chromosome"/>
</dbReference>
<evidence type="ECO:0000313" key="2">
    <source>
        <dbReference type="Proteomes" id="UP000006054"/>
    </source>
</evidence>
<dbReference type="HOGENOM" id="CLU_1276105_0_0_10"/>
<reference evidence="2" key="1">
    <citation type="submission" date="2012-06" db="EMBL/GenBank/DDBJ databases">
        <title>The complete genome of Flexibacter litoralis DSM 6794.</title>
        <authorList>
            <person name="Lucas S."/>
            <person name="Copeland A."/>
            <person name="Lapidus A."/>
            <person name="Glavina del Rio T."/>
            <person name="Dalin E."/>
            <person name="Tice H."/>
            <person name="Bruce D."/>
            <person name="Goodwin L."/>
            <person name="Pitluck S."/>
            <person name="Peters L."/>
            <person name="Ovchinnikova G."/>
            <person name="Lu M."/>
            <person name="Kyrpides N."/>
            <person name="Mavromatis K."/>
            <person name="Ivanova N."/>
            <person name="Brettin T."/>
            <person name="Detter J.C."/>
            <person name="Han C."/>
            <person name="Larimer F."/>
            <person name="Land M."/>
            <person name="Hauser L."/>
            <person name="Markowitz V."/>
            <person name="Cheng J.-F."/>
            <person name="Hugenholtz P."/>
            <person name="Woyke T."/>
            <person name="Wu D."/>
            <person name="Spring S."/>
            <person name="Lang E."/>
            <person name="Kopitz M."/>
            <person name="Brambilla E."/>
            <person name="Klenk H.-P."/>
            <person name="Eisen J.A."/>
        </authorList>
    </citation>
    <scope>NUCLEOTIDE SEQUENCE [LARGE SCALE GENOMIC DNA]</scope>
    <source>
        <strain evidence="2">ATCC 23117 / DSM 6794 / NBRC 15988 / NCIMB 1366 / Sio-4</strain>
    </source>
</reference>
<proteinExistence type="predicted"/>
<dbReference type="RefSeq" id="WP_014799073.1">
    <property type="nucleotide sequence ID" value="NC_018018.1"/>
</dbReference>
<dbReference type="STRING" id="880071.Fleli_3316"/>
<dbReference type="KEGG" id="fli:Fleli_3316"/>
<organism evidence="1 2">
    <name type="scientific">Bernardetia litoralis (strain ATCC 23117 / DSM 6794 / NBRC 15988 / NCIMB 1366 / Fx l1 / Sio-4)</name>
    <name type="common">Flexibacter litoralis</name>
    <dbReference type="NCBI Taxonomy" id="880071"/>
    <lineage>
        <taxon>Bacteria</taxon>
        <taxon>Pseudomonadati</taxon>
        <taxon>Bacteroidota</taxon>
        <taxon>Cytophagia</taxon>
        <taxon>Cytophagales</taxon>
        <taxon>Bernardetiaceae</taxon>
        <taxon>Bernardetia</taxon>
    </lineage>
</organism>
<dbReference type="AlphaFoldDB" id="I4ANW0"/>
<sequence>MQKNRNQDKLPIGYYEYRELVKKRLLYQEIVEVFYIINGNTEKKYDFLDLCIPLGYPFHGKNWEQNKDAQTHIMNSKILFRLKNKGIIGILPTKKWTTSPYKYALDILQKGEQTISPTSQSINVSETIFWKENIEKKIIQVDVYWLGKQDGMPMALKITFSTQESMWIALVEMGVSEMTDMYCTEFMTLFFSEKTQAELADFNLLSEIATYIDIIK</sequence>
<name>I4ANW0_BERLS</name>
<dbReference type="EMBL" id="CP003345">
    <property type="protein sequence ID" value="AFM05645.1"/>
    <property type="molecule type" value="Genomic_DNA"/>
</dbReference>
<protein>
    <submittedName>
        <fullName evidence="1">Uncharacterized protein</fullName>
    </submittedName>
</protein>